<evidence type="ECO:0000256" key="6">
    <source>
        <dbReference type="ARBA" id="ARBA00022918"/>
    </source>
</evidence>
<dbReference type="GO" id="GO:0003676">
    <property type="term" value="F:nucleic acid binding"/>
    <property type="evidence" value="ECO:0007669"/>
    <property type="project" value="InterPro"/>
</dbReference>
<dbReference type="PROSITE" id="PS50994">
    <property type="entry name" value="INTEGRASE"/>
    <property type="match status" value="1"/>
</dbReference>
<dbReference type="GO" id="GO:0015074">
    <property type="term" value="P:DNA integration"/>
    <property type="evidence" value="ECO:0007669"/>
    <property type="project" value="InterPro"/>
</dbReference>
<dbReference type="SUPFAM" id="SSF53098">
    <property type="entry name" value="Ribonuclease H-like"/>
    <property type="match status" value="1"/>
</dbReference>
<dbReference type="InterPro" id="IPR050951">
    <property type="entry name" value="Retrovirus_Pol_polyprotein"/>
</dbReference>
<keyword evidence="8" id="KW-0472">Membrane</keyword>
<keyword evidence="8" id="KW-0812">Transmembrane</keyword>
<dbReference type="AlphaFoldDB" id="A0A9J7YQW1"/>
<dbReference type="InterPro" id="IPR041373">
    <property type="entry name" value="RT_RNaseH"/>
</dbReference>
<dbReference type="Pfam" id="PF17917">
    <property type="entry name" value="RT_RNaseH"/>
    <property type="match status" value="1"/>
</dbReference>
<evidence type="ECO:0000256" key="1">
    <source>
        <dbReference type="ARBA" id="ARBA00022679"/>
    </source>
</evidence>
<evidence type="ECO:0000256" key="7">
    <source>
        <dbReference type="ARBA" id="ARBA00039658"/>
    </source>
</evidence>
<evidence type="ECO:0000313" key="11">
    <source>
        <dbReference type="Proteomes" id="UP001108240"/>
    </source>
</evidence>
<proteinExistence type="predicted"/>
<reference evidence="10" key="2">
    <citation type="submission" date="2025-09" db="UniProtKB">
        <authorList>
            <consortium name="Ensembl"/>
        </authorList>
    </citation>
    <scope>IDENTIFICATION</scope>
</reference>
<dbReference type="CDD" id="cd09274">
    <property type="entry name" value="RNase_HI_RT_Ty3"/>
    <property type="match status" value="1"/>
</dbReference>
<dbReference type="Gene3D" id="3.30.70.270">
    <property type="match status" value="2"/>
</dbReference>
<keyword evidence="6" id="KW-0695">RNA-directed DNA polymerase</keyword>
<dbReference type="InterPro" id="IPR036397">
    <property type="entry name" value="RNaseH_sf"/>
</dbReference>
<reference evidence="10" key="1">
    <citation type="submission" date="2025-08" db="UniProtKB">
        <authorList>
            <consortium name="Ensembl"/>
        </authorList>
    </citation>
    <scope>IDENTIFICATION</scope>
</reference>
<dbReference type="FunFam" id="3.30.70.270:FF:000020">
    <property type="entry name" value="Transposon Tf2-6 polyprotein-like Protein"/>
    <property type="match status" value="1"/>
</dbReference>
<dbReference type="InterPro" id="IPR041588">
    <property type="entry name" value="Integrase_H2C2"/>
</dbReference>
<evidence type="ECO:0000256" key="4">
    <source>
        <dbReference type="ARBA" id="ARBA00022759"/>
    </source>
</evidence>
<evidence type="ECO:0000256" key="8">
    <source>
        <dbReference type="SAM" id="Phobius"/>
    </source>
</evidence>
<sequence>MSPLSLPWMAESFLLFVVSPVRLVSLFPAIIMRQSHFYVFFSLPLPPIVLGHPWLIQHNPHIDWVKGSIHSWSLACHVNCLVSAVSPVSSVPLFQEEPDDLSGVPEEYHDLRAVFSRSRAVSLPPHRPYDCSIELLPGTTPPRGRLYSLSAPELHVQHVRRVLQRLLENRLFVKAEKCVFHAQSVTFLGSVVSAEGISMDPDKVRAVLDWAVPDSRVALQRFLGFANFYRRFIRNFSQVAAPLTALTSSKSKFAWSETAQDAFDRLKMLFTSAPILITPDPERQFIVEVDASEIGIGAVLSQRSSQDDKVHPCAFYSHRLSPAERNYDVGNRELLAIRLALGEWRHWLEGASVPFIVWTDHRNLEYIRSAKRLNARQARWALFFDRFDFSISFRPGSKNLKPDALSRQFDSSEGASTDERILPQHCVVGAAVWGVEQAVRRALSHTARPPRAPEGTLFVPEAARSTVLRWGHSSKLVAHPGVRGTLAAIRQRFWWPTRERDIRRFVASCSICAQTKSSNNPPAGLLRPLPVPSRPWSHIALDFVTGLPPSSGNTVILTVVDRFSKAAHFIPLPKLPSAQETAQIMVDHVFKIHGLPSDIVSDRGPQFYFSVLEGVLSPDRGLPPVCRQDSIHRPMGKPRGPIRFLVACCVVLPLRIPRLGASSYHGPNMLIILSHRPPLGYLRLRVALASNRLFSPPRSLRPRFRPSRLLFRDVSVPGGG</sequence>
<evidence type="ECO:0000256" key="3">
    <source>
        <dbReference type="ARBA" id="ARBA00022722"/>
    </source>
</evidence>
<evidence type="ECO:0000313" key="10">
    <source>
        <dbReference type="Ensembl" id="ENSCCRP00000122307.1"/>
    </source>
</evidence>
<keyword evidence="4" id="KW-0255">Endonuclease</keyword>
<evidence type="ECO:0000256" key="5">
    <source>
        <dbReference type="ARBA" id="ARBA00022801"/>
    </source>
</evidence>
<dbReference type="InterPro" id="IPR043128">
    <property type="entry name" value="Rev_trsase/Diguanyl_cyclase"/>
</dbReference>
<feature type="transmembrane region" description="Helical" evidence="8">
    <location>
        <begin position="12"/>
        <end position="30"/>
    </location>
</feature>
<dbReference type="InterPro" id="IPR001584">
    <property type="entry name" value="Integrase_cat-core"/>
</dbReference>
<evidence type="ECO:0000259" key="9">
    <source>
        <dbReference type="PROSITE" id="PS50994"/>
    </source>
</evidence>
<dbReference type="Gene3D" id="3.10.20.370">
    <property type="match status" value="1"/>
</dbReference>
<keyword evidence="11" id="KW-1185">Reference proteome</keyword>
<dbReference type="Proteomes" id="UP001108240">
    <property type="component" value="Unplaced"/>
</dbReference>
<keyword evidence="2" id="KW-0548">Nucleotidyltransferase</keyword>
<evidence type="ECO:0000256" key="2">
    <source>
        <dbReference type="ARBA" id="ARBA00022695"/>
    </source>
</evidence>
<dbReference type="GO" id="GO:0003964">
    <property type="term" value="F:RNA-directed DNA polymerase activity"/>
    <property type="evidence" value="ECO:0007669"/>
    <property type="project" value="UniProtKB-KW"/>
</dbReference>
<accession>A0A9J7YQW1</accession>
<keyword evidence="8" id="KW-1133">Transmembrane helix</keyword>
<name>A0A9J7YQW1_CYPCA</name>
<dbReference type="InterPro" id="IPR012337">
    <property type="entry name" value="RNaseH-like_sf"/>
</dbReference>
<keyword evidence="3" id="KW-0540">Nuclease</keyword>
<dbReference type="PANTHER" id="PTHR37984">
    <property type="entry name" value="PROTEIN CBG26694"/>
    <property type="match status" value="1"/>
</dbReference>
<protein>
    <recommendedName>
        <fullName evidence="7">Gypsy retrotransposon integrase-like protein 1</fullName>
    </recommendedName>
</protein>
<dbReference type="InterPro" id="IPR043502">
    <property type="entry name" value="DNA/RNA_pol_sf"/>
</dbReference>
<dbReference type="GO" id="GO:0004519">
    <property type="term" value="F:endonuclease activity"/>
    <property type="evidence" value="ECO:0007669"/>
    <property type="project" value="UniProtKB-KW"/>
</dbReference>
<dbReference type="GeneTree" id="ENSGT01060000248608"/>
<keyword evidence="5" id="KW-0378">Hydrolase</keyword>
<dbReference type="Gene3D" id="3.30.420.10">
    <property type="entry name" value="Ribonuclease H-like superfamily/Ribonuclease H"/>
    <property type="match status" value="1"/>
</dbReference>
<dbReference type="SUPFAM" id="SSF56672">
    <property type="entry name" value="DNA/RNA polymerases"/>
    <property type="match status" value="1"/>
</dbReference>
<dbReference type="Pfam" id="PF17921">
    <property type="entry name" value="Integrase_H2C2"/>
    <property type="match status" value="1"/>
</dbReference>
<feature type="domain" description="Integrase catalytic" evidence="9">
    <location>
        <begin position="531"/>
        <end position="641"/>
    </location>
</feature>
<dbReference type="Ensembl" id="ENSCCRT00000172065.1">
    <property type="protein sequence ID" value="ENSCCRP00000122307.1"/>
    <property type="gene ID" value="ENSCCRG00000059026.1"/>
</dbReference>
<dbReference type="GO" id="GO:0016787">
    <property type="term" value="F:hydrolase activity"/>
    <property type="evidence" value="ECO:0007669"/>
    <property type="project" value="UniProtKB-KW"/>
</dbReference>
<dbReference type="Gene3D" id="1.10.340.70">
    <property type="match status" value="1"/>
</dbReference>
<dbReference type="FunFam" id="3.10.20.370:FF:000003">
    <property type="entry name" value="Transposon Tf2-6 polyprotein"/>
    <property type="match status" value="1"/>
</dbReference>
<dbReference type="PANTHER" id="PTHR37984:SF5">
    <property type="entry name" value="PROTEIN NYNRIN-LIKE"/>
    <property type="match status" value="1"/>
</dbReference>
<organism evidence="10 11">
    <name type="scientific">Cyprinus carpio carpio</name>
    <dbReference type="NCBI Taxonomy" id="630221"/>
    <lineage>
        <taxon>Eukaryota</taxon>
        <taxon>Metazoa</taxon>
        <taxon>Chordata</taxon>
        <taxon>Craniata</taxon>
        <taxon>Vertebrata</taxon>
        <taxon>Euteleostomi</taxon>
        <taxon>Actinopterygii</taxon>
        <taxon>Neopterygii</taxon>
        <taxon>Teleostei</taxon>
        <taxon>Ostariophysi</taxon>
        <taxon>Cypriniformes</taxon>
        <taxon>Cyprinidae</taxon>
        <taxon>Cyprininae</taxon>
        <taxon>Cyprinus</taxon>
    </lineage>
</organism>
<keyword evidence="1" id="KW-0808">Transferase</keyword>